<name>A0A127EIF3_CLOPF</name>
<accession>A0A127EIF3</accession>
<dbReference type="Proteomes" id="UP000070260">
    <property type="component" value="Chromosome"/>
</dbReference>
<dbReference type="RefSeq" id="WP_061428034.1">
    <property type="nucleotide sequence ID" value="NZ_CATNZO010000001.1"/>
</dbReference>
<sequence length="117" mass="12958">MVDLLKVIENCTGLRVMNTPKTPVPRSQSGIEYSYKTLSDDAIKEVIRLDLVIVTSRLEDGEKAIKKIKKELLKAGDGSKIKGFLKIEFAPSGTIEKPDMNAVHSFISLLITKRSVV</sequence>
<gene>
    <name evidence="1" type="ORF">JFP838_08160</name>
</gene>
<dbReference type="PATRIC" id="fig|1502.177.peg.1671"/>
<dbReference type="AlphaFoldDB" id="A0A127EIF3"/>
<organism evidence="1 2">
    <name type="scientific">Clostridium perfringens</name>
    <dbReference type="NCBI Taxonomy" id="1502"/>
    <lineage>
        <taxon>Bacteria</taxon>
        <taxon>Bacillati</taxon>
        <taxon>Bacillota</taxon>
        <taxon>Clostridia</taxon>
        <taxon>Eubacteriales</taxon>
        <taxon>Clostridiaceae</taxon>
        <taxon>Clostridium</taxon>
    </lineage>
</organism>
<reference evidence="1 2" key="1">
    <citation type="journal article" date="2016" name="PLoS ONE">
        <title>Plasmid Characterization and Chromosome Analysis of Two netF+ Clostridium perfringens Isolates Associated with Foal and Canine Necrotizing Enteritis.</title>
        <authorList>
            <person name="Mehdizadeh Gohari I."/>
            <person name="Kropinski A.M."/>
            <person name="Weese S.J."/>
            <person name="Parreira V.R."/>
            <person name="Whitehead A.E."/>
            <person name="Boerlin P."/>
            <person name="Prescott J.F."/>
        </authorList>
    </citation>
    <scope>NUCLEOTIDE SEQUENCE [LARGE SCALE GENOMIC DNA]</scope>
    <source>
        <strain evidence="1 2">JP838</strain>
    </source>
</reference>
<proteinExistence type="predicted"/>
<dbReference type="EMBL" id="CP010994">
    <property type="protein sequence ID" value="AMN35724.1"/>
    <property type="molecule type" value="Genomic_DNA"/>
</dbReference>
<evidence type="ECO:0000313" key="2">
    <source>
        <dbReference type="Proteomes" id="UP000070260"/>
    </source>
</evidence>
<protein>
    <submittedName>
        <fullName evidence="1">Uncharacterized protein</fullName>
    </submittedName>
</protein>
<evidence type="ECO:0000313" key="1">
    <source>
        <dbReference type="EMBL" id="AMN35724.1"/>
    </source>
</evidence>